<proteinExistence type="predicted"/>
<evidence type="ECO:0000313" key="4">
    <source>
        <dbReference type="EMBL" id="CEL99924.1"/>
    </source>
</evidence>
<feature type="transmembrane region" description="Helical" evidence="1">
    <location>
        <begin position="1271"/>
        <end position="1290"/>
    </location>
</feature>
<dbReference type="CDD" id="cd00185">
    <property type="entry name" value="TNFRSF"/>
    <property type="match status" value="1"/>
</dbReference>
<evidence type="ECO:0000256" key="2">
    <source>
        <dbReference type="SAM" id="SignalP"/>
    </source>
</evidence>
<feature type="transmembrane region" description="Helical" evidence="1">
    <location>
        <begin position="1229"/>
        <end position="1250"/>
    </location>
</feature>
<dbReference type="Gene3D" id="2.10.50.10">
    <property type="entry name" value="Tumor Necrosis Factor Receptor, subunit A, domain 2"/>
    <property type="match status" value="1"/>
</dbReference>
<feature type="signal peptide" evidence="2">
    <location>
        <begin position="1"/>
        <end position="27"/>
    </location>
</feature>
<evidence type="ECO:0000259" key="3">
    <source>
        <dbReference type="Pfam" id="PF07699"/>
    </source>
</evidence>
<keyword evidence="1" id="KW-0472">Membrane</keyword>
<dbReference type="Gene3D" id="3.40.190.10">
    <property type="entry name" value="Periplasmic binding protein-like II"/>
    <property type="match status" value="1"/>
</dbReference>
<dbReference type="SMART" id="SM01411">
    <property type="entry name" value="Ephrin_rec_like"/>
    <property type="match status" value="2"/>
</dbReference>
<dbReference type="Pfam" id="PF12974">
    <property type="entry name" value="Phosphonate-bd"/>
    <property type="match status" value="1"/>
</dbReference>
<keyword evidence="2" id="KW-0732">Signal</keyword>
<dbReference type="Pfam" id="PF07699">
    <property type="entry name" value="Ephrin_rec_like"/>
    <property type="match status" value="1"/>
</dbReference>
<feature type="transmembrane region" description="Helical" evidence="1">
    <location>
        <begin position="1333"/>
        <end position="1356"/>
    </location>
</feature>
<evidence type="ECO:0000313" key="5">
    <source>
        <dbReference type="Proteomes" id="UP000041254"/>
    </source>
</evidence>
<name>A0A0G4ER16_VITBC</name>
<evidence type="ECO:0000256" key="1">
    <source>
        <dbReference type="SAM" id="Phobius"/>
    </source>
</evidence>
<keyword evidence="5" id="KW-1185">Reference proteome</keyword>
<sequence length="1439" mass="160399">MLLPMVLLTAAFFAAALIVSSLPAAEAWGRRLLPIKTPRSAAARSRPAAPQRYALLAGDRGLAMRLTNQKRGENMSERRRLSVKPNDLTMTFPALPILPEEDFDDSKGIKIRAWMRLHGLKIKPDVKKDGHRRYWVPLLSVEGSHSEEMRSLRSQEPPFSPVALVTALKGELYGNRTASWELCCASKVADNSSRQTASGFNWMSDYIICMPFIPQRSSAANDMSFEASFSWTHIACQAEVRETHGDKNAGTNNTNHQAQNNSFSLTILVNGTLARQSTLKIPPDPDEWLSKSYNHTNASWLSSVIDADLKSTHVIPNLERRVAFQALEGVRSFRAANEMTVSFSGLYQRLPMPPQLPAFLFAVEASGDMTAKENWLIVQDADTGFSLTGVASTMLNGVLAEIETTPAYRMARDGAFVFDIEFDSVRAWKDVGSEEEGEARQQTRADVLYIRHIKNLFAFLDFDLDVDVAPALHTGGGFRVLERVSQTYSDWGLPFFENSTARLPLQHELTVFLQVSSCPDPSRHVFDRDAEAVVLLRASLYPVYSDMPSWKHAAVEMLPEQFPFGVQFEITQFPFGGMLFEVSSLKAIDDKSVSRGVCAGYYQVERGPPVHSRDLLGDAEDDLTYESRPCIVFNATQSLGRLCRHKKGDKVKDLRIRSFVDLFGCGTVLPMLLVLRDSAEDLECFKSHSHQSDPRCPHRRDQREMREFESERRHVGVGMLAYRGIEKTVNEFQPTFHSYLNSAVGNKCELDFAMMPLDFDTVYEAASAGQVRRADGAVDIDFIFTNAGMNVEFETMYSSRALLSLTKIRLGILLPFFGAVLFTRRNATDINNITDCRGKVICGVDRRAFDAWHVGWHEMLRRGIDPYQDASKIEYFHTGDKTALAVLDGRCDCGTIRSSTLESMDAEGTIRIDDVRLLVTRTHPNFPFLCSTDLYPEWVLSALQHVPERLAMKVALSLLFINSSDATAEWAKQRGNYAGWTLPQNAAVVRLMLTELGVLTALGSCEAGYVMHSNGDCEQCPPGTFSETKGARACRMCPSGSFAAEPGSTKCERCELGYYIDRPGRDSCKQCPGVRTTAYPGASSDDSCVCPTGTYEKPIASRDREEGFKECFDCPHGLRCEGSDMLPSVAAGYWVDTREWLPGNASLRYDFEPDIYACHPHEACPGGPLDSRMIEKTANQPKAAATMPRICREGVDQTFIACSKCLPRYFSRRAGFCEPCGHTPAVVQMAWASILLLLTMAFFGFIHFYINRVSNASGRPDGTLIKNLGQVFSLAVRYLMTVGIFVSFNVPWPEPSSSFIAAGSLIDLDLRHLRPECFLRVEMTPPRYYLPRLLLPIMIIGIFPLMWALSLIPWGFKRLLFGTTSVGRSDSQKWHESEMSSVGIFVRTPALTQLRPTLSAPAMQINYSERRATIAKEELAVSAAVKRTLVVAGRAYYAG</sequence>
<dbReference type="SUPFAM" id="SSF53850">
    <property type="entry name" value="Periplasmic binding protein-like II"/>
    <property type="match status" value="1"/>
</dbReference>
<keyword evidence="1" id="KW-1133">Transmembrane helix</keyword>
<gene>
    <name evidence="4" type="ORF">Vbra_12701</name>
</gene>
<dbReference type="OrthoDB" id="439917at2759"/>
<feature type="domain" description="Tyrosine-protein kinase ephrin type A/B receptor-like" evidence="3">
    <location>
        <begin position="1047"/>
        <end position="1088"/>
    </location>
</feature>
<dbReference type="InParanoid" id="A0A0G4ER16"/>
<dbReference type="SUPFAM" id="SSF57184">
    <property type="entry name" value="Growth factor receptor domain"/>
    <property type="match status" value="1"/>
</dbReference>
<dbReference type="InterPro" id="IPR009030">
    <property type="entry name" value="Growth_fac_rcpt_cys_sf"/>
</dbReference>
<dbReference type="Proteomes" id="UP000041254">
    <property type="component" value="Unassembled WGS sequence"/>
</dbReference>
<dbReference type="InterPro" id="IPR011641">
    <property type="entry name" value="Tyr-kin_ephrin_A/B_rcpt-like"/>
</dbReference>
<dbReference type="PANTHER" id="PTHR46967">
    <property type="entry name" value="INSULIN-LIKE GROWTH FACTOR BINDING PROTEIN,N-TERMINAL"/>
    <property type="match status" value="1"/>
</dbReference>
<feature type="chain" id="PRO_5005187729" description="Tyrosine-protein kinase ephrin type A/B receptor-like domain-containing protein" evidence="2">
    <location>
        <begin position="28"/>
        <end position="1439"/>
    </location>
</feature>
<dbReference type="EMBL" id="CDMY01000292">
    <property type="protein sequence ID" value="CEL99924.1"/>
    <property type="molecule type" value="Genomic_DNA"/>
</dbReference>
<reference evidence="4 5" key="1">
    <citation type="submission" date="2014-11" db="EMBL/GenBank/DDBJ databases">
        <authorList>
            <person name="Zhu J."/>
            <person name="Qi W."/>
            <person name="Song R."/>
        </authorList>
    </citation>
    <scope>NUCLEOTIDE SEQUENCE [LARGE SCALE GENOMIC DNA]</scope>
</reference>
<protein>
    <recommendedName>
        <fullName evidence="3">Tyrosine-protein kinase ephrin type A/B receptor-like domain-containing protein</fullName>
    </recommendedName>
</protein>
<organism evidence="4 5">
    <name type="scientific">Vitrella brassicaformis (strain CCMP3155)</name>
    <dbReference type="NCBI Taxonomy" id="1169540"/>
    <lineage>
        <taxon>Eukaryota</taxon>
        <taxon>Sar</taxon>
        <taxon>Alveolata</taxon>
        <taxon>Colpodellida</taxon>
        <taxon>Vitrellaceae</taxon>
        <taxon>Vitrella</taxon>
    </lineage>
</organism>
<dbReference type="PANTHER" id="PTHR46967:SF1">
    <property type="entry name" value="KERATIN-ASSOCIATED PROTEIN 16-1-LIKE"/>
    <property type="match status" value="1"/>
</dbReference>
<keyword evidence="1" id="KW-0812">Transmembrane</keyword>
<dbReference type="VEuPathDB" id="CryptoDB:Vbra_12701"/>
<accession>A0A0G4ER16</accession>